<name>A0A0T6LMP4_WENVI</name>
<dbReference type="PRINTS" id="PR00743">
    <property type="entry name" value="GLHYDRLASE36"/>
</dbReference>
<dbReference type="InterPro" id="IPR002252">
    <property type="entry name" value="Glyco_hydro_36"/>
</dbReference>
<sequence length="676" mass="73749">MSDLTIEWGSDSLCATFLCGDHPVLLAHLSAGNGGPGMVHAQPLVEVFTAAEQRGRTSQGYVRSAVGERLRYRDHTADERTLSIRQFDVVSGLLVTSEFEIAPGTSGLRAMVTVINESEHDVVLTAMTTLTLGLGDPADLRLLWGESEWLAEGRWHEQPLRQALPDLNLALHGQDGRGRFTRTSHGSWSTGEFLPTGVLFGRSGLAWQVESSAGWHWELGQTARGCYLSLLGPTDAEHQFAQRLAPGQSFTTVPVGVAVADGGRDAALAALTDYRRTLRPPQGQLPVIYNDFMNTLMADPSTEKLLPLIGAAAEAGAEYFCVDAGWFDDSKDWWSSIGAWQEAPTRFTGGLSSVFGAIHAAGMRSGIWLEPEIVGIDSPVAGELPDEAFFRRFGTRVVEDRRYHLDLRHPAAVEHLDRTVDRLVADLGISFLKLDYNINPGVGTGEHAGAGLLGHTRALRSWLRSIQHRHPGLLVENCASGAMRMDYSLLSVTHLQSTSDQQDHLRYPPIAVSAPASVLPEQCGNWAYPSAAMTDQETVFAMVSGIMGRLYLSGFLPELRPSQRHLVHQAVEVHKRWRSRIALAHPRWPLGLPGWDDDVLALALQAPGEDALLAVWSRGAGRQVRLDGLDAREVSVVYPADADPWHAHADGSVTLDVPDGPAARVFSVRSTRKATW</sequence>
<proteinExistence type="predicted"/>
<dbReference type="SUPFAM" id="SSF51445">
    <property type="entry name" value="(Trans)glycosidases"/>
    <property type="match status" value="1"/>
</dbReference>
<dbReference type="GO" id="GO:0004557">
    <property type="term" value="F:alpha-galactosidase activity"/>
    <property type="evidence" value="ECO:0007669"/>
    <property type="project" value="InterPro"/>
</dbReference>
<dbReference type="RefSeq" id="WP_018384239.1">
    <property type="nucleotide sequence ID" value="NZ_LLZU01000037.1"/>
</dbReference>
<dbReference type="InterPro" id="IPR017853">
    <property type="entry name" value="GH"/>
</dbReference>
<dbReference type="STRING" id="76728.AQ490_07770"/>
<keyword evidence="2" id="KW-1185">Reference proteome</keyword>
<organism evidence="1 2">
    <name type="scientific">Wenjunlia vitaminophila</name>
    <name type="common">Streptomyces vitaminophilus</name>
    <dbReference type="NCBI Taxonomy" id="76728"/>
    <lineage>
        <taxon>Bacteria</taxon>
        <taxon>Bacillati</taxon>
        <taxon>Actinomycetota</taxon>
        <taxon>Actinomycetes</taxon>
        <taxon>Kitasatosporales</taxon>
        <taxon>Streptomycetaceae</taxon>
        <taxon>Wenjunlia</taxon>
    </lineage>
</organism>
<dbReference type="GO" id="GO:0016052">
    <property type="term" value="P:carbohydrate catabolic process"/>
    <property type="evidence" value="ECO:0007669"/>
    <property type="project" value="InterPro"/>
</dbReference>
<dbReference type="OrthoDB" id="9758822at2"/>
<protein>
    <recommendedName>
        <fullName evidence="3">Alpha-galactosidase</fullName>
    </recommendedName>
</protein>
<dbReference type="CDD" id="cd14791">
    <property type="entry name" value="GH36"/>
    <property type="match status" value="1"/>
</dbReference>
<dbReference type="Proteomes" id="UP000050867">
    <property type="component" value="Unassembled WGS sequence"/>
</dbReference>
<evidence type="ECO:0008006" key="3">
    <source>
        <dbReference type="Google" id="ProtNLM"/>
    </source>
</evidence>
<evidence type="ECO:0000313" key="2">
    <source>
        <dbReference type="Proteomes" id="UP000050867"/>
    </source>
</evidence>
<dbReference type="eggNOG" id="COG3345">
    <property type="taxonomic scope" value="Bacteria"/>
</dbReference>
<gene>
    <name evidence="1" type="ORF">AQ490_07770</name>
</gene>
<comment type="caution">
    <text evidence="1">The sequence shown here is derived from an EMBL/GenBank/DDBJ whole genome shotgun (WGS) entry which is preliminary data.</text>
</comment>
<dbReference type="AlphaFoldDB" id="A0A0T6LMP4"/>
<dbReference type="InterPro" id="IPR038417">
    <property type="entry name" value="Alpga-gal_N_sf"/>
</dbReference>
<evidence type="ECO:0000313" key="1">
    <source>
        <dbReference type="EMBL" id="KRV47351.1"/>
    </source>
</evidence>
<dbReference type="Gene3D" id="2.70.98.60">
    <property type="entry name" value="alpha-galactosidase from lactobacil brevis"/>
    <property type="match status" value="1"/>
</dbReference>
<dbReference type="Pfam" id="PF02065">
    <property type="entry name" value="Melibiase"/>
    <property type="match status" value="1"/>
</dbReference>
<reference evidence="1 2" key="1">
    <citation type="submission" date="2015-10" db="EMBL/GenBank/DDBJ databases">
        <title>Draft genome sequence of pyrrolomycin-producing Streptomyces vitaminophilus.</title>
        <authorList>
            <person name="Graham D.E."/>
            <person name="Mahan K.M."/>
            <person name="Klingeman D.M."/>
            <person name="Hettich R.L."/>
            <person name="Parry R.J."/>
        </authorList>
    </citation>
    <scope>NUCLEOTIDE SEQUENCE [LARGE SCALE GENOMIC DNA]</scope>
    <source>
        <strain evidence="1 2">ATCC 31673</strain>
    </source>
</reference>
<dbReference type="InterPro" id="IPR013785">
    <property type="entry name" value="Aldolase_TIM"/>
</dbReference>
<dbReference type="EMBL" id="LLZU01000037">
    <property type="protein sequence ID" value="KRV47351.1"/>
    <property type="molecule type" value="Genomic_DNA"/>
</dbReference>
<dbReference type="Gene3D" id="3.20.20.70">
    <property type="entry name" value="Aldolase class I"/>
    <property type="match status" value="1"/>
</dbReference>
<accession>A0A0T6LMP4</accession>